<feature type="domain" description="Fibronectin type-III" evidence="1">
    <location>
        <begin position="304"/>
        <end position="401"/>
    </location>
</feature>
<feature type="domain" description="LTD" evidence="2">
    <location>
        <begin position="477"/>
        <end position="600"/>
    </location>
</feature>
<dbReference type="SUPFAM" id="SSF49265">
    <property type="entry name" value="Fibronectin type III"/>
    <property type="match status" value="1"/>
</dbReference>
<dbReference type="CDD" id="cd07731">
    <property type="entry name" value="ComA-like_MBL-fold"/>
    <property type="match status" value="1"/>
</dbReference>
<dbReference type="InterPro" id="IPR003961">
    <property type="entry name" value="FN3_dom"/>
</dbReference>
<dbReference type="InterPro" id="IPR036415">
    <property type="entry name" value="Lamin_tail_dom_sf"/>
</dbReference>
<protein>
    <submittedName>
        <fullName evidence="3">Lamin tail domain-containing protein</fullName>
    </submittedName>
</protein>
<dbReference type="Proteomes" id="UP001207654">
    <property type="component" value="Unassembled WGS sequence"/>
</dbReference>
<dbReference type="SUPFAM" id="SSF74853">
    <property type="entry name" value="Lamin A/C globular tail domain"/>
    <property type="match status" value="1"/>
</dbReference>
<dbReference type="Gene3D" id="3.60.15.10">
    <property type="entry name" value="Ribonuclease Z/Hydroxyacylglutathione hydrolase-like"/>
    <property type="match status" value="1"/>
</dbReference>
<dbReference type="PANTHER" id="PTHR30619:SF1">
    <property type="entry name" value="RECOMBINATION PROTEIN 2"/>
    <property type="match status" value="1"/>
</dbReference>
<dbReference type="Pfam" id="PF00932">
    <property type="entry name" value="LTD"/>
    <property type="match status" value="1"/>
</dbReference>
<dbReference type="InterPro" id="IPR052159">
    <property type="entry name" value="Competence_DNA_uptake"/>
</dbReference>
<evidence type="ECO:0000259" key="1">
    <source>
        <dbReference type="PROSITE" id="PS50853"/>
    </source>
</evidence>
<dbReference type="PROSITE" id="PS50853">
    <property type="entry name" value="FN3"/>
    <property type="match status" value="1"/>
</dbReference>
<dbReference type="Pfam" id="PF00753">
    <property type="entry name" value="Lactamase_B"/>
    <property type="match status" value="1"/>
</dbReference>
<evidence type="ECO:0000313" key="3">
    <source>
        <dbReference type="EMBL" id="MCY1073620.1"/>
    </source>
</evidence>
<dbReference type="Gene3D" id="2.60.40.10">
    <property type="entry name" value="Immunoglobulins"/>
    <property type="match status" value="1"/>
</dbReference>
<dbReference type="InterPro" id="IPR001279">
    <property type="entry name" value="Metallo-B-lactamas"/>
</dbReference>
<dbReference type="Gene3D" id="2.60.40.1260">
    <property type="entry name" value="Lamin Tail domain"/>
    <property type="match status" value="1"/>
</dbReference>
<dbReference type="EMBL" id="JAPNKA010000001">
    <property type="protein sequence ID" value="MCY1073620.1"/>
    <property type="molecule type" value="Genomic_DNA"/>
</dbReference>
<dbReference type="CDD" id="cd00063">
    <property type="entry name" value="FN3"/>
    <property type="match status" value="1"/>
</dbReference>
<sequence>MLTHPLSLVRSLLLLTALLPTLAWSQELRFTTLDIGQGDSAVLIAPGGCVALFDGGPTGSGATIKAYLKSLGVTNIDMAFVSHMHADHMGGIDEVDVGTDAVSIDAVYDHGGTYNSASYDDYVSHFSGRRHTVYRGQTFSLCGQVTLTVLATNGNGISSTDENTKSVTVKVTYGEFDALVGGDLTSSPDIESTLLNDVGELDLYKVHHHGSRSSSGNPFLDATLPTVSFISVGRDNTYGHPTQECLDRLTARNSDIWMTEDPATNAELGHIQLSSSTGDTFMVTQGTRSVSYLSKGSDSRPPSAPGAPVALAISPREIELSWNASTDNMGVAGYRVLRSSTSGTNPPVMTITTNGFVDQGLSPGTTYWYRITAVDAAGNVSSPVGVSARTPSLGITLTSPNGGESWTAGSTRAITWTTQSVSNVKLEYTLNNGGTWSVIASSVAASTGSYTWTVPGSASTAARVRVTDVSGTASDMSDGTFTITVPTSSTAVIINEMLANEPGSSTAGEFVELVNVGSSPVDISGWVLSDAASARHTFAAGTVLGAGKAIVVFGGATGIPAGTSNAVAASTGTLSLNNTTDTVTVKTSSGTTIDSFSYTSALASQDGVSMNRNPDASATGTFVLHTSLSALSASPGVRVNGSAF</sequence>
<dbReference type="SUPFAM" id="SSF56281">
    <property type="entry name" value="Metallo-hydrolase/oxidoreductase"/>
    <property type="match status" value="1"/>
</dbReference>
<gene>
    <name evidence="3" type="ORF">OV287_03910</name>
</gene>
<accession>A0ABT3ZW44</accession>
<name>A0ABT3ZW44_9BACT</name>
<keyword evidence="4" id="KW-1185">Reference proteome</keyword>
<dbReference type="Pfam" id="PF00041">
    <property type="entry name" value="fn3"/>
    <property type="match status" value="1"/>
</dbReference>
<dbReference type="InterPro" id="IPR036866">
    <property type="entry name" value="RibonucZ/Hydroxyglut_hydro"/>
</dbReference>
<dbReference type="RefSeq" id="WP_267532620.1">
    <property type="nucleotide sequence ID" value="NZ_JAPNKA010000001.1"/>
</dbReference>
<evidence type="ECO:0000313" key="4">
    <source>
        <dbReference type="Proteomes" id="UP001207654"/>
    </source>
</evidence>
<dbReference type="PANTHER" id="PTHR30619">
    <property type="entry name" value="DNA INTERNALIZATION/COMPETENCE PROTEIN COMEC/REC2"/>
    <property type="match status" value="1"/>
</dbReference>
<dbReference type="InterPro" id="IPR036116">
    <property type="entry name" value="FN3_sf"/>
</dbReference>
<dbReference type="InterPro" id="IPR001322">
    <property type="entry name" value="Lamin_tail_dom"/>
</dbReference>
<dbReference type="SMART" id="SM00060">
    <property type="entry name" value="FN3"/>
    <property type="match status" value="1"/>
</dbReference>
<dbReference type="SMART" id="SM00849">
    <property type="entry name" value="Lactamase_B"/>
    <property type="match status" value="1"/>
</dbReference>
<proteinExistence type="predicted"/>
<reference evidence="3 4" key="1">
    <citation type="submission" date="2022-11" db="EMBL/GenBank/DDBJ databases">
        <title>Minimal conservation of predation-associated metabolite biosynthetic gene clusters underscores biosynthetic potential of Myxococcota including descriptions for ten novel species: Archangium lansinium sp. nov., Myxococcus landrumus sp. nov., Nannocystis bai.</title>
        <authorList>
            <person name="Ahearne A."/>
            <person name="Stevens C."/>
            <person name="Phillips K."/>
        </authorList>
    </citation>
    <scope>NUCLEOTIDE SEQUENCE [LARGE SCALE GENOMIC DNA]</scope>
    <source>
        <strain evidence="3 4">MIWBW</strain>
    </source>
</reference>
<dbReference type="PROSITE" id="PS51841">
    <property type="entry name" value="LTD"/>
    <property type="match status" value="1"/>
</dbReference>
<evidence type="ECO:0000259" key="2">
    <source>
        <dbReference type="PROSITE" id="PS51841"/>
    </source>
</evidence>
<comment type="caution">
    <text evidence="3">The sequence shown here is derived from an EMBL/GenBank/DDBJ whole genome shotgun (WGS) entry which is preliminary data.</text>
</comment>
<organism evidence="3 4">
    <name type="scientific">Archangium lansingense</name>
    <dbReference type="NCBI Taxonomy" id="2995310"/>
    <lineage>
        <taxon>Bacteria</taxon>
        <taxon>Pseudomonadati</taxon>
        <taxon>Myxococcota</taxon>
        <taxon>Myxococcia</taxon>
        <taxon>Myxococcales</taxon>
        <taxon>Cystobacterineae</taxon>
        <taxon>Archangiaceae</taxon>
        <taxon>Archangium</taxon>
    </lineage>
</organism>
<dbReference type="InterPro" id="IPR035681">
    <property type="entry name" value="ComA-like_MBL"/>
</dbReference>
<dbReference type="InterPro" id="IPR013783">
    <property type="entry name" value="Ig-like_fold"/>
</dbReference>